<organism evidence="3 4">
    <name type="scientific">Azospirillum lipoferum</name>
    <dbReference type="NCBI Taxonomy" id="193"/>
    <lineage>
        <taxon>Bacteria</taxon>
        <taxon>Pseudomonadati</taxon>
        <taxon>Pseudomonadota</taxon>
        <taxon>Alphaproteobacteria</taxon>
        <taxon>Rhodospirillales</taxon>
        <taxon>Azospirillaceae</taxon>
        <taxon>Azospirillum</taxon>
    </lineage>
</organism>
<dbReference type="InterPro" id="IPR029033">
    <property type="entry name" value="His_PPase_superfam"/>
</dbReference>
<sequence length="210" mass="22537">MTDEFHFVRHGETEDNRRGVRCGGDRDVPLTAQGIEQARQAAERFRRSGRTCGLVIAGPLERTVMTGTLFAEALGVPLLQRDWLRERTLGEWNGLPIALTRPWFAAGETPPGGESEGVFASRVLDGVDDLANGPAGLLARRPLLVGSKGIARILLHRLAGRPGVELGNCETVIFTRLSAPPGGPDWWRCDPLGSPPKSPPKAMAGACCPA</sequence>
<dbReference type="EMBL" id="VTTN01000006">
    <property type="protein sequence ID" value="KAA0595255.1"/>
    <property type="molecule type" value="Genomic_DNA"/>
</dbReference>
<evidence type="ECO:0000313" key="3">
    <source>
        <dbReference type="EMBL" id="KAA0595255.1"/>
    </source>
</evidence>
<name>A0A5A9GN59_AZOLI</name>
<dbReference type="SUPFAM" id="SSF53254">
    <property type="entry name" value="Phosphoglycerate mutase-like"/>
    <property type="match status" value="1"/>
</dbReference>
<keyword evidence="4" id="KW-1185">Reference proteome</keyword>
<gene>
    <name evidence="3" type="ORF">FZ942_16610</name>
</gene>
<dbReference type="PANTHER" id="PTHR48100:SF1">
    <property type="entry name" value="HISTIDINE PHOSPHATASE FAMILY PROTEIN-RELATED"/>
    <property type="match status" value="1"/>
</dbReference>
<evidence type="ECO:0000256" key="1">
    <source>
        <dbReference type="PIRSR" id="PIRSR613078-1"/>
    </source>
</evidence>
<feature type="binding site" evidence="2">
    <location>
        <begin position="9"/>
        <end position="16"/>
    </location>
    <ligand>
        <name>substrate</name>
    </ligand>
</feature>
<dbReference type="GO" id="GO:0005737">
    <property type="term" value="C:cytoplasm"/>
    <property type="evidence" value="ECO:0007669"/>
    <property type="project" value="TreeGrafter"/>
</dbReference>
<dbReference type="Proteomes" id="UP000324927">
    <property type="component" value="Unassembled WGS sequence"/>
</dbReference>
<proteinExistence type="predicted"/>
<comment type="caution">
    <text evidence="3">The sequence shown here is derived from an EMBL/GenBank/DDBJ whole genome shotgun (WGS) entry which is preliminary data.</text>
</comment>
<dbReference type="GO" id="GO:0016791">
    <property type="term" value="F:phosphatase activity"/>
    <property type="evidence" value="ECO:0007669"/>
    <property type="project" value="TreeGrafter"/>
</dbReference>
<dbReference type="RefSeq" id="WP_149232196.1">
    <property type="nucleotide sequence ID" value="NZ_JALJXJ010000007.1"/>
</dbReference>
<feature type="active site" description="Proton donor/acceptor" evidence="1">
    <location>
        <position position="86"/>
    </location>
</feature>
<dbReference type="PANTHER" id="PTHR48100">
    <property type="entry name" value="BROAD-SPECIFICITY PHOSPHATASE YOR283W-RELATED"/>
    <property type="match status" value="1"/>
</dbReference>
<dbReference type="InterPro" id="IPR050275">
    <property type="entry name" value="PGM_Phosphatase"/>
</dbReference>
<accession>A0A5A9GN59</accession>
<dbReference type="Gene3D" id="3.40.50.1240">
    <property type="entry name" value="Phosphoglycerate mutase-like"/>
    <property type="match status" value="1"/>
</dbReference>
<protein>
    <submittedName>
        <fullName evidence="3">Histidine phosphatase family protein</fullName>
    </submittedName>
</protein>
<reference evidence="3 4" key="1">
    <citation type="submission" date="2019-08" db="EMBL/GenBank/DDBJ databases">
        <authorList>
            <person name="Grouzdev D."/>
            <person name="Tikhonova E."/>
            <person name="Kravchenko I."/>
        </authorList>
    </citation>
    <scope>NUCLEOTIDE SEQUENCE [LARGE SCALE GENOMIC DNA]</scope>
    <source>
        <strain evidence="3 4">59b</strain>
    </source>
</reference>
<feature type="binding site" evidence="2">
    <location>
        <position position="62"/>
    </location>
    <ligand>
        <name>substrate</name>
    </ligand>
</feature>
<dbReference type="InterPro" id="IPR013078">
    <property type="entry name" value="His_Pase_superF_clade-1"/>
</dbReference>
<evidence type="ECO:0000256" key="2">
    <source>
        <dbReference type="PIRSR" id="PIRSR613078-2"/>
    </source>
</evidence>
<feature type="active site" description="Tele-phosphohistidine intermediate" evidence="1">
    <location>
        <position position="10"/>
    </location>
</feature>
<dbReference type="SMART" id="SM00855">
    <property type="entry name" value="PGAM"/>
    <property type="match status" value="1"/>
</dbReference>
<dbReference type="Pfam" id="PF00300">
    <property type="entry name" value="His_Phos_1"/>
    <property type="match status" value="1"/>
</dbReference>
<dbReference type="AlphaFoldDB" id="A0A5A9GN59"/>
<evidence type="ECO:0000313" key="4">
    <source>
        <dbReference type="Proteomes" id="UP000324927"/>
    </source>
</evidence>
<dbReference type="CDD" id="cd07067">
    <property type="entry name" value="HP_PGM_like"/>
    <property type="match status" value="1"/>
</dbReference>
<dbReference type="OrthoDB" id="9781415at2"/>